<organism evidence="2 3">
    <name type="scientific">Glomerella acutata</name>
    <name type="common">Colletotrichum acutatum</name>
    <dbReference type="NCBI Taxonomy" id="27357"/>
    <lineage>
        <taxon>Eukaryota</taxon>
        <taxon>Fungi</taxon>
        <taxon>Dikarya</taxon>
        <taxon>Ascomycota</taxon>
        <taxon>Pezizomycotina</taxon>
        <taxon>Sordariomycetes</taxon>
        <taxon>Hypocreomycetidae</taxon>
        <taxon>Glomerellales</taxon>
        <taxon>Glomerellaceae</taxon>
        <taxon>Colletotrichum</taxon>
        <taxon>Colletotrichum acutatum species complex</taxon>
    </lineage>
</organism>
<dbReference type="AlphaFoldDB" id="A0AAD9CZQ6"/>
<name>A0AAD9CZQ6_GLOAC</name>
<dbReference type="RefSeq" id="XP_060369528.1">
    <property type="nucleotide sequence ID" value="XM_060507325.1"/>
</dbReference>
<sequence>MAHRRLGSRVRGCMYKNLTIAPSFSRTISKKNPMVHSETRWIEKQSITANTASRILPRWTRRRQNSPRKLGDTRPPLPHPEDQDATSPANQSPSLPKHYPSSASARNIPQQHWAK</sequence>
<feature type="compositionally biased region" description="Polar residues" evidence="1">
    <location>
        <begin position="101"/>
        <end position="115"/>
    </location>
</feature>
<dbReference type="GeneID" id="85391224"/>
<evidence type="ECO:0000313" key="3">
    <source>
        <dbReference type="Proteomes" id="UP001244207"/>
    </source>
</evidence>
<reference evidence="2" key="1">
    <citation type="submission" date="2021-12" db="EMBL/GenBank/DDBJ databases">
        <title>Comparative genomics, transcriptomics and evolutionary studies reveal genomic signatures of adaptation to plant cell wall in hemibiotrophic fungi.</title>
        <authorList>
            <consortium name="DOE Joint Genome Institute"/>
            <person name="Baroncelli R."/>
            <person name="Diaz J.F."/>
            <person name="Benocci T."/>
            <person name="Peng M."/>
            <person name="Battaglia E."/>
            <person name="Haridas S."/>
            <person name="Andreopoulos W."/>
            <person name="Labutti K."/>
            <person name="Pangilinan J."/>
            <person name="Floch G.L."/>
            <person name="Makela M.R."/>
            <person name="Henrissat B."/>
            <person name="Grigoriev I.V."/>
            <person name="Crouch J.A."/>
            <person name="De Vries R.P."/>
            <person name="Sukno S.A."/>
            <person name="Thon M.R."/>
        </authorList>
    </citation>
    <scope>NUCLEOTIDE SEQUENCE</scope>
    <source>
        <strain evidence="2">CBS 112980</strain>
    </source>
</reference>
<dbReference type="Proteomes" id="UP001244207">
    <property type="component" value="Unassembled WGS sequence"/>
</dbReference>
<accession>A0AAD9CZQ6</accession>
<evidence type="ECO:0000313" key="2">
    <source>
        <dbReference type="EMBL" id="KAK1729473.1"/>
    </source>
</evidence>
<protein>
    <submittedName>
        <fullName evidence="2">Uncharacterized protein</fullName>
    </submittedName>
</protein>
<feature type="region of interest" description="Disordered" evidence="1">
    <location>
        <begin position="53"/>
        <end position="115"/>
    </location>
</feature>
<gene>
    <name evidence="2" type="ORF">BDZ83DRAFT_605214</name>
</gene>
<proteinExistence type="predicted"/>
<keyword evidence="3" id="KW-1185">Reference proteome</keyword>
<evidence type="ECO:0000256" key="1">
    <source>
        <dbReference type="SAM" id="MobiDB-lite"/>
    </source>
</evidence>
<dbReference type="EMBL" id="JAHMHS010000011">
    <property type="protein sequence ID" value="KAK1729473.1"/>
    <property type="molecule type" value="Genomic_DNA"/>
</dbReference>
<feature type="compositionally biased region" description="Polar residues" evidence="1">
    <location>
        <begin position="85"/>
        <end position="94"/>
    </location>
</feature>
<comment type="caution">
    <text evidence="2">The sequence shown here is derived from an EMBL/GenBank/DDBJ whole genome shotgun (WGS) entry which is preliminary data.</text>
</comment>